<keyword evidence="1" id="KW-1133">Transmembrane helix</keyword>
<feature type="domain" description="EamA" evidence="2">
    <location>
        <begin position="179"/>
        <end position="313"/>
    </location>
</feature>
<dbReference type="PANTHER" id="PTHR22911">
    <property type="entry name" value="ACYL-MALONYL CONDENSING ENZYME-RELATED"/>
    <property type="match status" value="1"/>
</dbReference>
<feature type="transmembrane region" description="Helical" evidence="1">
    <location>
        <begin position="297"/>
        <end position="316"/>
    </location>
</feature>
<name>A0ABV8P1G0_9BURK</name>
<dbReference type="EMBL" id="JBHSBV010000008">
    <property type="protein sequence ID" value="MFC4203025.1"/>
    <property type="molecule type" value="Genomic_DNA"/>
</dbReference>
<evidence type="ECO:0000259" key="2">
    <source>
        <dbReference type="Pfam" id="PF00892"/>
    </source>
</evidence>
<accession>A0ABV8P1G0</accession>
<feature type="transmembrane region" description="Helical" evidence="1">
    <location>
        <begin position="271"/>
        <end position="291"/>
    </location>
</feature>
<gene>
    <name evidence="3" type="ORF">ACFOY1_18910</name>
</gene>
<dbReference type="RefSeq" id="WP_217966590.1">
    <property type="nucleotide sequence ID" value="NZ_JAHTBN010000016.1"/>
</dbReference>
<sequence length="327" mass="34659">MSRAQPGSSIAAARTPRAAASVRPADRSAAARPLAGILVLILSTWALSGLDASGKWVMGAAGVSLLALCWFRYVVHLGLVLALVLPARGLPALHSARMRDQILRGAVMLAATLSSFMTLRHLPQAEATAINFLAPLIILAVAPWVLREPARLSRWLAAAAGFAGVLIVIRPGAGLDPVGTAFGLLTAFIFAAQYIVTRRLAGEDPYTTLIWSGAVGSICLTLALPFILPAAWPVLARLTPGQWAVLIGTGFWGCLGHLLQIQAYRHAPASMLAPFLYFQIVSAAALGWLIWGQFPDALSWLGIAVICASGIVIALVEWRGHARTRFA</sequence>
<dbReference type="Pfam" id="PF00892">
    <property type="entry name" value="EamA"/>
    <property type="match status" value="2"/>
</dbReference>
<feature type="transmembrane region" description="Helical" evidence="1">
    <location>
        <begin position="208"/>
        <end position="228"/>
    </location>
</feature>
<evidence type="ECO:0000313" key="4">
    <source>
        <dbReference type="Proteomes" id="UP001595848"/>
    </source>
</evidence>
<feature type="transmembrane region" description="Helical" evidence="1">
    <location>
        <begin position="33"/>
        <end position="50"/>
    </location>
</feature>
<comment type="caution">
    <text evidence="3">The sequence shown here is derived from an EMBL/GenBank/DDBJ whole genome shotgun (WGS) entry which is preliminary data.</text>
</comment>
<keyword evidence="4" id="KW-1185">Reference proteome</keyword>
<feature type="transmembrane region" description="Helical" evidence="1">
    <location>
        <begin position="240"/>
        <end position="259"/>
    </location>
</feature>
<feature type="transmembrane region" description="Helical" evidence="1">
    <location>
        <begin position="70"/>
        <end position="90"/>
    </location>
</feature>
<organism evidence="3 4">
    <name type="scientific">Candidimonas humi</name>
    <dbReference type="NCBI Taxonomy" id="683355"/>
    <lineage>
        <taxon>Bacteria</taxon>
        <taxon>Pseudomonadati</taxon>
        <taxon>Pseudomonadota</taxon>
        <taxon>Betaproteobacteria</taxon>
        <taxon>Burkholderiales</taxon>
        <taxon>Alcaligenaceae</taxon>
        <taxon>Candidimonas</taxon>
    </lineage>
</organism>
<dbReference type="InterPro" id="IPR000620">
    <property type="entry name" value="EamA_dom"/>
</dbReference>
<feature type="transmembrane region" description="Helical" evidence="1">
    <location>
        <begin position="155"/>
        <end position="173"/>
    </location>
</feature>
<feature type="transmembrane region" description="Helical" evidence="1">
    <location>
        <begin position="128"/>
        <end position="146"/>
    </location>
</feature>
<feature type="transmembrane region" description="Helical" evidence="1">
    <location>
        <begin position="102"/>
        <end position="122"/>
    </location>
</feature>
<feature type="domain" description="EamA" evidence="2">
    <location>
        <begin position="35"/>
        <end position="169"/>
    </location>
</feature>
<evidence type="ECO:0000256" key="1">
    <source>
        <dbReference type="SAM" id="Phobius"/>
    </source>
</evidence>
<reference evidence="4" key="1">
    <citation type="journal article" date="2019" name="Int. J. Syst. Evol. Microbiol.">
        <title>The Global Catalogue of Microorganisms (GCM) 10K type strain sequencing project: providing services to taxonomists for standard genome sequencing and annotation.</title>
        <authorList>
            <consortium name="The Broad Institute Genomics Platform"/>
            <consortium name="The Broad Institute Genome Sequencing Center for Infectious Disease"/>
            <person name="Wu L."/>
            <person name="Ma J."/>
        </authorList>
    </citation>
    <scope>NUCLEOTIDE SEQUENCE [LARGE SCALE GENOMIC DNA]</scope>
    <source>
        <strain evidence="4">LMG 24813</strain>
    </source>
</reference>
<protein>
    <submittedName>
        <fullName evidence="3">DMT family transporter</fullName>
    </submittedName>
</protein>
<dbReference type="PANTHER" id="PTHR22911:SF103">
    <property type="entry name" value="BLR2811 PROTEIN"/>
    <property type="match status" value="1"/>
</dbReference>
<dbReference type="Proteomes" id="UP001595848">
    <property type="component" value="Unassembled WGS sequence"/>
</dbReference>
<feature type="transmembrane region" description="Helical" evidence="1">
    <location>
        <begin position="179"/>
        <end position="196"/>
    </location>
</feature>
<keyword evidence="1" id="KW-0812">Transmembrane</keyword>
<evidence type="ECO:0000313" key="3">
    <source>
        <dbReference type="EMBL" id="MFC4203025.1"/>
    </source>
</evidence>
<proteinExistence type="predicted"/>
<keyword evidence="1" id="KW-0472">Membrane</keyword>